<dbReference type="InterPro" id="IPR029063">
    <property type="entry name" value="SAM-dependent_MTases_sf"/>
</dbReference>
<evidence type="ECO:0000313" key="2">
    <source>
        <dbReference type="EMBL" id="OLF16639.1"/>
    </source>
</evidence>
<proteinExistence type="predicted"/>
<dbReference type="InterPro" id="IPR013216">
    <property type="entry name" value="Methyltransf_11"/>
</dbReference>
<accession>A0A1Q8CQL0</accession>
<dbReference type="AlphaFoldDB" id="A0A1Q8CQL0"/>
<dbReference type="Gene3D" id="3.40.50.150">
    <property type="entry name" value="Vaccinia Virus protein VP39"/>
    <property type="match status" value="1"/>
</dbReference>
<feature type="domain" description="Methyltransferase type 11" evidence="1">
    <location>
        <begin position="58"/>
        <end position="154"/>
    </location>
</feature>
<name>A0A1Q8CQL0_9PSEU</name>
<dbReference type="RefSeq" id="WP_075126415.1">
    <property type="nucleotide sequence ID" value="NZ_MSIE01000027.1"/>
</dbReference>
<dbReference type="PANTHER" id="PTHR43591:SF99">
    <property type="entry name" value="OS06G0646000 PROTEIN"/>
    <property type="match status" value="1"/>
</dbReference>
<evidence type="ECO:0000313" key="3">
    <source>
        <dbReference type="Proteomes" id="UP000185596"/>
    </source>
</evidence>
<dbReference type="OrthoDB" id="65624at2"/>
<dbReference type="PANTHER" id="PTHR43591">
    <property type="entry name" value="METHYLTRANSFERASE"/>
    <property type="match status" value="1"/>
</dbReference>
<keyword evidence="2" id="KW-0830">Ubiquinone</keyword>
<organism evidence="2 3">
    <name type="scientific">Actinophytocola xanthii</name>
    <dbReference type="NCBI Taxonomy" id="1912961"/>
    <lineage>
        <taxon>Bacteria</taxon>
        <taxon>Bacillati</taxon>
        <taxon>Actinomycetota</taxon>
        <taxon>Actinomycetes</taxon>
        <taxon>Pseudonocardiales</taxon>
        <taxon>Pseudonocardiaceae</taxon>
    </lineage>
</organism>
<dbReference type="STRING" id="1912961.BU204_15680"/>
<reference evidence="2 3" key="1">
    <citation type="submission" date="2016-12" db="EMBL/GenBank/DDBJ databases">
        <title>The draft genome sequence of Actinophytocola sp. 11-183.</title>
        <authorList>
            <person name="Wang W."/>
            <person name="Yuan L."/>
        </authorList>
    </citation>
    <scope>NUCLEOTIDE SEQUENCE [LARGE SCALE GENOMIC DNA]</scope>
    <source>
        <strain evidence="2 3">11-183</strain>
    </source>
</reference>
<dbReference type="Pfam" id="PF08241">
    <property type="entry name" value="Methyltransf_11"/>
    <property type="match status" value="1"/>
</dbReference>
<dbReference type="GO" id="GO:0008757">
    <property type="term" value="F:S-adenosylmethionine-dependent methyltransferase activity"/>
    <property type="evidence" value="ECO:0007669"/>
    <property type="project" value="InterPro"/>
</dbReference>
<dbReference type="Proteomes" id="UP000185596">
    <property type="component" value="Unassembled WGS sequence"/>
</dbReference>
<evidence type="ECO:0000259" key="1">
    <source>
        <dbReference type="Pfam" id="PF08241"/>
    </source>
</evidence>
<dbReference type="SUPFAM" id="SSF53335">
    <property type="entry name" value="S-adenosyl-L-methionine-dependent methyltransferases"/>
    <property type="match status" value="1"/>
</dbReference>
<dbReference type="CDD" id="cd02440">
    <property type="entry name" value="AdoMet_MTases"/>
    <property type="match status" value="1"/>
</dbReference>
<dbReference type="EMBL" id="MSIE01000027">
    <property type="protein sequence ID" value="OLF16639.1"/>
    <property type="molecule type" value="Genomic_DNA"/>
</dbReference>
<protein>
    <submittedName>
        <fullName evidence="2">Ubiquinone biosynthesis protein</fullName>
    </submittedName>
</protein>
<comment type="caution">
    <text evidence="2">The sequence shown here is derived from an EMBL/GenBank/DDBJ whole genome shotgun (WGS) entry which is preliminary data.</text>
</comment>
<gene>
    <name evidence="2" type="ORF">BU204_15680</name>
</gene>
<keyword evidence="3" id="KW-1185">Reference proteome</keyword>
<sequence length="227" mass="24057">MSTWATAAGRVPGAVYDFGVQRPWLAVPAGWLLWGTDVRHLHRTVRGLADLPAGSSVLDVPCGGGIALRGLRRGQDVRYVGADVSPAMLARTRRLAARSWTTGVALARADLTRLPFATGAFDSCLCLNGLHCLPDPARAVRELARCLRPGGRLVGDLVVSGAGVRQDLALAVLRRLGLFGPGGTPADLGGWLAAAHLRVDRILRSGAVVHFVATRRGTRHDGPRDES</sequence>